<dbReference type="InterPro" id="IPR034160">
    <property type="entry name" value="TOPRIM_GyrB"/>
</dbReference>
<dbReference type="STRING" id="1817883.A3G31_06610"/>
<dbReference type="PROSITE" id="PS50880">
    <property type="entry name" value="TOPRIM"/>
    <property type="match status" value="1"/>
</dbReference>
<comment type="similarity">
    <text evidence="2 10">Belongs to the type II topoisomerase GyrB family.</text>
</comment>
<feature type="site" description="Interaction with DNA" evidence="10">
    <location>
        <position position="455"/>
    </location>
</feature>
<gene>
    <name evidence="10" type="primary">gyrB</name>
    <name evidence="12" type="ORF">A3G31_06610</name>
</gene>
<dbReference type="InterPro" id="IPR011557">
    <property type="entry name" value="GyrB"/>
</dbReference>
<dbReference type="GO" id="GO:0003677">
    <property type="term" value="F:DNA binding"/>
    <property type="evidence" value="ECO:0007669"/>
    <property type="project" value="UniProtKB-KW"/>
</dbReference>
<evidence type="ECO:0000256" key="9">
    <source>
        <dbReference type="ARBA" id="ARBA00023235"/>
    </source>
</evidence>
<comment type="miscellaneous">
    <text evidence="10">Few gyrases are as efficient as E.coli at forming negative supercoils. Not all organisms have 2 type II topoisomerases; in organisms with a single type II topoisomerase this enzyme also has to decatenate newly replicated chromosomes.</text>
</comment>
<dbReference type="EMBL" id="MGDI01000033">
    <property type="protein sequence ID" value="OGL52085.1"/>
    <property type="molecule type" value="Genomic_DNA"/>
</dbReference>
<dbReference type="PRINTS" id="PR01159">
    <property type="entry name" value="DNAGYRASEB"/>
</dbReference>
<dbReference type="InterPro" id="IPR018522">
    <property type="entry name" value="TopoIIA_CS"/>
</dbReference>
<comment type="subunit">
    <text evidence="10">Heterotetramer, composed of two GyrA and two GyrB chains. In the heterotetramer, GyrA contains the active site tyrosine that forms a transient covalent intermediate with DNA, while GyrB binds cofactors and catalyzes ATP hydrolysis.</text>
</comment>
<reference evidence="12 13" key="1">
    <citation type="journal article" date="2016" name="Nat. Commun.">
        <title>Thousands of microbial genomes shed light on interconnected biogeochemical processes in an aquifer system.</title>
        <authorList>
            <person name="Anantharaman K."/>
            <person name="Brown C.T."/>
            <person name="Hug L.A."/>
            <person name="Sharon I."/>
            <person name="Castelle C.J."/>
            <person name="Probst A.J."/>
            <person name="Thomas B.C."/>
            <person name="Singh A."/>
            <person name="Wilkins M.J."/>
            <person name="Karaoz U."/>
            <person name="Brodie E.L."/>
            <person name="Williams K.H."/>
            <person name="Hubbard S.S."/>
            <person name="Banfield J.F."/>
        </authorList>
    </citation>
    <scope>NUCLEOTIDE SEQUENCE [LARGE SCALE GENOMIC DNA]</scope>
</reference>
<dbReference type="GO" id="GO:0005737">
    <property type="term" value="C:cytoplasm"/>
    <property type="evidence" value="ECO:0007669"/>
    <property type="project" value="UniProtKB-SubCell"/>
</dbReference>
<dbReference type="FunFam" id="3.40.50.670:FF:000001">
    <property type="entry name" value="DNA topoisomerase 2"/>
    <property type="match status" value="1"/>
</dbReference>
<feature type="domain" description="Toprim" evidence="11">
    <location>
        <begin position="421"/>
        <end position="540"/>
    </location>
</feature>
<dbReference type="SUPFAM" id="SSF55874">
    <property type="entry name" value="ATPase domain of HSP90 chaperone/DNA topoisomerase II/histidine kinase"/>
    <property type="match status" value="1"/>
</dbReference>
<dbReference type="Pfam" id="PF02518">
    <property type="entry name" value="HATPase_c"/>
    <property type="match status" value="1"/>
</dbReference>
<accession>A0A1F7SE89</accession>
<comment type="cofactor">
    <cofactor evidence="10">
        <name>Mg(2+)</name>
        <dbReference type="ChEBI" id="CHEBI:18420"/>
    </cofactor>
    <cofactor evidence="10">
        <name>Mn(2+)</name>
        <dbReference type="ChEBI" id="CHEBI:29035"/>
    </cofactor>
    <cofactor evidence="10">
        <name>Ca(2+)</name>
        <dbReference type="ChEBI" id="CHEBI:29108"/>
    </cofactor>
    <text evidence="10">Binds two Mg(2+) per subunit. The magnesium ions form salt bridges with both the protein and the DNA. Can also accept other divalent metal cations, such as Mn(2+) or Ca(2+).</text>
</comment>
<dbReference type="GO" id="GO:0006261">
    <property type="term" value="P:DNA-templated DNA replication"/>
    <property type="evidence" value="ECO:0007669"/>
    <property type="project" value="UniProtKB-UniRule"/>
</dbReference>
<dbReference type="GO" id="GO:0003918">
    <property type="term" value="F:DNA topoisomerase type II (double strand cut, ATP-hydrolyzing) activity"/>
    <property type="evidence" value="ECO:0007669"/>
    <property type="project" value="UniProtKB-UniRule"/>
</dbReference>
<dbReference type="NCBIfam" id="NF004189">
    <property type="entry name" value="PRK05644.1"/>
    <property type="match status" value="1"/>
</dbReference>
<comment type="subcellular location">
    <subcellularLocation>
        <location evidence="10">Cytoplasm</location>
    </subcellularLocation>
</comment>
<dbReference type="NCBIfam" id="NF011501">
    <property type="entry name" value="PRK14939.1"/>
    <property type="match status" value="1"/>
</dbReference>
<dbReference type="InterPro" id="IPR013506">
    <property type="entry name" value="Topo_IIA_bsu_dom2"/>
</dbReference>
<keyword evidence="4 10" id="KW-0547">Nucleotide-binding</keyword>
<dbReference type="SUPFAM" id="SSF56719">
    <property type="entry name" value="Type II DNA topoisomerase"/>
    <property type="match status" value="1"/>
</dbReference>
<keyword evidence="7 10" id="KW-0799">Topoisomerase</keyword>
<dbReference type="Pfam" id="PF00986">
    <property type="entry name" value="DNA_gyraseB_C"/>
    <property type="match status" value="1"/>
</dbReference>
<evidence type="ECO:0000256" key="7">
    <source>
        <dbReference type="ARBA" id="ARBA00023029"/>
    </source>
</evidence>
<keyword evidence="10" id="KW-0963">Cytoplasm</keyword>
<dbReference type="PROSITE" id="PS00177">
    <property type="entry name" value="TOPOISOMERASE_II"/>
    <property type="match status" value="1"/>
</dbReference>
<evidence type="ECO:0000256" key="1">
    <source>
        <dbReference type="ARBA" id="ARBA00000185"/>
    </source>
</evidence>
<dbReference type="PANTHER" id="PTHR45866">
    <property type="entry name" value="DNA GYRASE/TOPOISOMERASE SUBUNIT B"/>
    <property type="match status" value="1"/>
</dbReference>
<evidence type="ECO:0000256" key="5">
    <source>
        <dbReference type="ARBA" id="ARBA00022840"/>
    </source>
</evidence>
<sequence>MDNLALDKVHYTANNIKILEGLQAVRKRPAMYIGNTGFEGLHHLVYEVVDNSIDEALAGYCNKISVAIHIDNSVTVKDNGRGIPTDIHPEAKISAVEVVMTKLHAGGKFDKDSYKVSGGLHGVGISVVNALSEWLNLETKYNGAVYTQRYERGVPKNKLTEIGKTKESGTTVTFKPDQQIFEVSEYSFDTLSHRLRELSFLNKGVEISIEDERNDKKHNFHYEGGIVSFVQDLNKNKEAIHPTIYFEKKLESFEIEIALQYNDGYQENIYTYANNINTTEGGTHLIGFRSALTKTINKYAADSNLLKNLKENLTGDDVREGLTVVISVKLSEPQFEGQTKAKLGNSDVKGIVESLVGEALWTYLEENPNVAKKIVTKAISAAQAREAARKARDLTRRKGLLDGSSLPGKLADCSEKDPTFSEIFIVEGDSAGGSAKQGRDRRFQAILPLKGKILNVEKARFDKMLSSEEIKILITALGTGIGTGIGADDFNASKVRYHKIIIMTDADVDGAHIRTLLLTFFFRQMYPLLEKGHIFIAQPPLFSVKKGNEKIKFIKDAKELDAFLLQNGTENVSVFTDNSKTLITGSRLVSILSGIKEFYYFLERFERKGNDKVLMELLIKELASEKADFSKSSEASKFAERIDQGIKKIKKAEKDITSFKYEIDWDEEHNCCFADFVIVRGGKKCKTKIDKPLMENVEMKECIRLYSKIGIFDSGSITISSNGENIVVDNCHSLLEYLLTQGKKGYNISRYKGLGEMNSDQLWLTTMDPERRVLLQIRVEDVVEADEVFTVLMGDQVEPRRNFIQLCASKVRNLDI</sequence>
<dbReference type="InterPro" id="IPR002288">
    <property type="entry name" value="DNA_gyrase_B_C"/>
</dbReference>
<comment type="function">
    <text evidence="10">A type II topoisomerase that negatively supercoils closed circular double-stranded (ds) DNA in an ATP-dependent manner to modulate DNA topology and maintain chromosomes in an underwound state. Negative supercoiling favors strand separation, and DNA replication, transcription, recombination and repair, all of which involve strand separation. Also able to catalyze the interconversion of other topological isomers of dsDNA rings, including catenanes and knotted rings. Type II topoisomerases break and join 2 DNA strands simultaneously in an ATP-dependent manner.</text>
</comment>
<dbReference type="CDD" id="cd00822">
    <property type="entry name" value="TopoII_Trans_DNA_gyrase"/>
    <property type="match status" value="1"/>
</dbReference>
<dbReference type="AlphaFoldDB" id="A0A1F7SE89"/>
<dbReference type="GO" id="GO:0005524">
    <property type="term" value="F:ATP binding"/>
    <property type="evidence" value="ECO:0007669"/>
    <property type="project" value="UniProtKB-UniRule"/>
</dbReference>
<keyword evidence="8" id="KW-0238">DNA-binding</keyword>
<dbReference type="EC" id="5.6.2.2" evidence="10"/>
<dbReference type="InterPro" id="IPR013759">
    <property type="entry name" value="Topo_IIA_B_C"/>
</dbReference>
<proteinExistence type="inferred from homology"/>
<dbReference type="SMART" id="SM00433">
    <property type="entry name" value="TOP2c"/>
    <property type="match status" value="1"/>
</dbReference>
<dbReference type="GO" id="GO:0005694">
    <property type="term" value="C:chromosome"/>
    <property type="evidence" value="ECO:0007669"/>
    <property type="project" value="InterPro"/>
</dbReference>
<dbReference type="InterPro" id="IPR006171">
    <property type="entry name" value="TOPRIM_dom"/>
</dbReference>
<evidence type="ECO:0000256" key="3">
    <source>
        <dbReference type="ARBA" id="ARBA00022723"/>
    </source>
</evidence>
<dbReference type="Pfam" id="PF01751">
    <property type="entry name" value="Toprim"/>
    <property type="match status" value="1"/>
</dbReference>
<dbReference type="SMART" id="SM00387">
    <property type="entry name" value="HATPase_c"/>
    <property type="match status" value="1"/>
</dbReference>
<evidence type="ECO:0000256" key="2">
    <source>
        <dbReference type="ARBA" id="ARBA00010708"/>
    </source>
</evidence>
<evidence type="ECO:0000313" key="12">
    <source>
        <dbReference type="EMBL" id="OGL52085.1"/>
    </source>
</evidence>
<feature type="site" description="Interaction with DNA" evidence="10">
    <location>
        <position position="452"/>
    </location>
</feature>
<keyword evidence="3 10" id="KW-0479">Metal-binding</keyword>
<keyword evidence="9 10" id="KW-0413">Isomerase</keyword>
<dbReference type="GO" id="GO:0046872">
    <property type="term" value="F:metal ion binding"/>
    <property type="evidence" value="ECO:0007669"/>
    <property type="project" value="UniProtKB-KW"/>
</dbReference>
<organism evidence="12 13">
    <name type="scientific">Candidatus Schekmanbacteria bacterium RIFCSPLOWO2_12_FULL_38_15</name>
    <dbReference type="NCBI Taxonomy" id="1817883"/>
    <lineage>
        <taxon>Bacteria</taxon>
        <taxon>Candidatus Schekmaniibacteriota</taxon>
    </lineage>
</organism>
<dbReference type="InterPro" id="IPR036890">
    <property type="entry name" value="HATPase_C_sf"/>
</dbReference>
<dbReference type="GO" id="GO:0006265">
    <property type="term" value="P:DNA topological change"/>
    <property type="evidence" value="ECO:0007669"/>
    <property type="project" value="UniProtKB-UniRule"/>
</dbReference>
<feature type="binding site" evidence="10">
    <location>
        <position position="505"/>
    </location>
    <ligand>
        <name>Mg(2+)</name>
        <dbReference type="ChEBI" id="CHEBI:18420"/>
        <label>2</label>
    </ligand>
</feature>
<feature type="binding site" evidence="10">
    <location>
        <position position="505"/>
    </location>
    <ligand>
        <name>Mg(2+)</name>
        <dbReference type="ChEBI" id="CHEBI:18420"/>
        <label>1</label>
        <note>catalytic</note>
    </ligand>
</feature>
<dbReference type="Gene3D" id="3.40.50.670">
    <property type="match status" value="2"/>
</dbReference>
<dbReference type="InterPro" id="IPR003594">
    <property type="entry name" value="HATPase_dom"/>
</dbReference>
<protein>
    <recommendedName>
        <fullName evidence="10">DNA gyrase subunit B</fullName>
        <ecNumber evidence="10">5.6.2.2</ecNumber>
    </recommendedName>
</protein>
<dbReference type="CDD" id="cd16928">
    <property type="entry name" value="HATPase_GyrB-like"/>
    <property type="match status" value="1"/>
</dbReference>
<dbReference type="Gene3D" id="3.30.230.10">
    <property type="match status" value="1"/>
</dbReference>
<dbReference type="HAMAP" id="MF_01898">
    <property type="entry name" value="GyrB"/>
    <property type="match status" value="1"/>
</dbReference>
<name>A0A1F7SE89_9BACT</name>
<dbReference type="NCBIfam" id="TIGR01059">
    <property type="entry name" value="gyrB"/>
    <property type="match status" value="1"/>
</dbReference>
<dbReference type="CDD" id="cd03366">
    <property type="entry name" value="TOPRIM_TopoIIA_GyrB"/>
    <property type="match status" value="1"/>
</dbReference>
<comment type="caution">
    <text evidence="12">The sequence shown here is derived from an EMBL/GenBank/DDBJ whole genome shotgun (WGS) entry which is preliminary data.</text>
</comment>
<dbReference type="FunFam" id="3.30.565.10:FF:000002">
    <property type="entry name" value="DNA gyrase subunit B"/>
    <property type="match status" value="1"/>
</dbReference>
<dbReference type="PANTHER" id="PTHR45866:SF1">
    <property type="entry name" value="DNA GYRASE SUBUNIT B, MITOCHONDRIAL"/>
    <property type="match status" value="1"/>
</dbReference>
<evidence type="ECO:0000256" key="8">
    <source>
        <dbReference type="ARBA" id="ARBA00023125"/>
    </source>
</evidence>
<dbReference type="SUPFAM" id="SSF54211">
    <property type="entry name" value="Ribosomal protein S5 domain 2-like"/>
    <property type="match status" value="1"/>
</dbReference>
<keyword evidence="5 10" id="KW-0067">ATP-binding</keyword>
<dbReference type="PRINTS" id="PR00418">
    <property type="entry name" value="TPI2FAMILY"/>
</dbReference>
<evidence type="ECO:0000259" key="11">
    <source>
        <dbReference type="PROSITE" id="PS50880"/>
    </source>
</evidence>
<keyword evidence="6 10" id="KW-0460">Magnesium</keyword>
<dbReference type="Gene3D" id="3.30.565.10">
    <property type="entry name" value="Histidine kinase-like ATPase, C-terminal domain"/>
    <property type="match status" value="1"/>
</dbReference>
<evidence type="ECO:0000256" key="4">
    <source>
        <dbReference type="ARBA" id="ARBA00022741"/>
    </source>
</evidence>
<evidence type="ECO:0000256" key="10">
    <source>
        <dbReference type="HAMAP-Rule" id="MF_01898"/>
    </source>
</evidence>
<feature type="binding site" evidence="10">
    <location>
        <position position="507"/>
    </location>
    <ligand>
        <name>Mg(2+)</name>
        <dbReference type="ChEBI" id="CHEBI:18420"/>
        <label>2</label>
    </ligand>
</feature>
<dbReference type="InterPro" id="IPR020568">
    <property type="entry name" value="Ribosomal_Su5_D2-typ_SF"/>
</dbReference>
<feature type="binding site" evidence="10">
    <location>
        <position position="427"/>
    </location>
    <ligand>
        <name>Mg(2+)</name>
        <dbReference type="ChEBI" id="CHEBI:18420"/>
        <label>1</label>
        <note>catalytic</note>
    </ligand>
</feature>
<dbReference type="Pfam" id="PF00204">
    <property type="entry name" value="DNA_gyraseB"/>
    <property type="match status" value="1"/>
</dbReference>
<dbReference type="Proteomes" id="UP000178082">
    <property type="component" value="Unassembled WGS sequence"/>
</dbReference>
<dbReference type="InterPro" id="IPR013760">
    <property type="entry name" value="Topo_IIA-like_dom_sf"/>
</dbReference>
<evidence type="ECO:0000313" key="13">
    <source>
        <dbReference type="Proteomes" id="UP000178082"/>
    </source>
</evidence>
<dbReference type="InterPro" id="IPR001241">
    <property type="entry name" value="Topo_IIA"/>
</dbReference>
<dbReference type="FunFam" id="3.30.230.10:FF:000005">
    <property type="entry name" value="DNA gyrase subunit B"/>
    <property type="match status" value="1"/>
</dbReference>
<evidence type="ECO:0000256" key="6">
    <source>
        <dbReference type="ARBA" id="ARBA00022842"/>
    </source>
</evidence>
<comment type="catalytic activity">
    <reaction evidence="1 10">
        <text>ATP-dependent breakage, passage and rejoining of double-stranded DNA.</text>
        <dbReference type="EC" id="5.6.2.2"/>
    </reaction>
</comment>
<dbReference type="InterPro" id="IPR000565">
    <property type="entry name" value="Topo_IIA_B"/>
</dbReference>
<dbReference type="InterPro" id="IPR014721">
    <property type="entry name" value="Ribsml_uS5_D2-typ_fold_subgr"/>
</dbReference>